<dbReference type="GO" id="GO:0006629">
    <property type="term" value="P:lipid metabolic process"/>
    <property type="evidence" value="ECO:0007669"/>
    <property type="project" value="InterPro"/>
</dbReference>
<keyword evidence="3" id="KW-1185">Reference proteome</keyword>
<dbReference type="GO" id="GO:0008081">
    <property type="term" value="F:phosphoric diester hydrolase activity"/>
    <property type="evidence" value="ECO:0007669"/>
    <property type="project" value="InterPro"/>
</dbReference>
<dbReference type="AlphaFoldDB" id="A0A439CUT1"/>
<reference evidence="2 3" key="1">
    <citation type="submission" date="2018-12" db="EMBL/GenBank/DDBJ databases">
        <title>Draft genome sequence of Xylaria grammica IHI A82.</title>
        <authorList>
            <person name="Buettner E."/>
            <person name="Kellner H."/>
        </authorList>
    </citation>
    <scope>NUCLEOTIDE SEQUENCE [LARGE SCALE GENOMIC DNA]</scope>
    <source>
        <strain evidence="2 3">IHI A82</strain>
    </source>
</reference>
<dbReference type="PANTHER" id="PTHR43805:SF1">
    <property type="entry name" value="GP-PDE DOMAIN-CONTAINING PROTEIN"/>
    <property type="match status" value="1"/>
</dbReference>
<dbReference type="PROSITE" id="PS51704">
    <property type="entry name" value="GP_PDE"/>
    <property type="match status" value="1"/>
</dbReference>
<comment type="caution">
    <text evidence="2">The sequence shown here is derived from an EMBL/GenBank/DDBJ whole genome shotgun (WGS) entry which is preliminary data.</text>
</comment>
<dbReference type="SUPFAM" id="SSF51695">
    <property type="entry name" value="PLC-like phosphodiesterases"/>
    <property type="match status" value="1"/>
</dbReference>
<evidence type="ECO:0000313" key="2">
    <source>
        <dbReference type="EMBL" id="RWA05944.1"/>
    </source>
</evidence>
<dbReference type="STRING" id="363999.A0A439CUT1"/>
<dbReference type="InterPro" id="IPR030395">
    <property type="entry name" value="GP_PDE_dom"/>
</dbReference>
<dbReference type="InterPro" id="IPR017946">
    <property type="entry name" value="PLC-like_Pdiesterase_TIM-brl"/>
</dbReference>
<dbReference type="Pfam" id="PF03009">
    <property type="entry name" value="GDPD"/>
    <property type="match status" value="1"/>
</dbReference>
<proteinExistence type="predicted"/>
<evidence type="ECO:0000259" key="1">
    <source>
        <dbReference type="PROSITE" id="PS51704"/>
    </source>
</evidence>
<organism evidence="2 3">
    <name type="scientific">Xylaria grammica</name>
    <dbReference type="NCBI Taxonomy" id="363999"/>
    <lineage>
        <taxon>Eukaryota</taxon>
        <taxon>Fungi</taxon>
        <taxon>Dikarya</taxon>
        <taxon>Ascomycota</taxon>
        <taxon>Pezizomycotina</taxon>
        <taxon>Sordariomycetes</taxon>
        <taxon>Xylariomycetidae</taxon>
        <taxon>Xylariales</taxon>
        <taxon>Xylariaceae</taxon>
        <taxon>Xylaria</taxon>
    </lineage>
</organism>
<protein>
    <recommendedName>
        <fullName evidence="1">GP-PDE domain-containing protein</fullName>
    </recommendedName>
</protein>
<sequence>MPVMVAHEQSPSLQPTYGPTANLIMPKPVLVGSQAITGGKPVPQTIGHRGFKAAAPENTMAAFRAATAAGADALETDLHLTRDGVVVLCHDETLQRCYGNEAKVRDLDWNEISQLRTLREPHEPMPRLVDLLEYLELPGLEDIWLMLDIKTHDDAEEMMKKVAEALASVPSKTPWATRVTPCCWNATYIKLSMTYLPDYPITHLGFSLSYARCLTDIPNISFSMMWQTIASPFGKSFLRDMKQLGIPVYVWTVNEEAWMEWCVRKEVSGIITDEVALCREVCDRTGNVEGQASPASKSQERTTGLKSRFLRTARFWTEMALINCLVTLFVAREWLKHGATSRHISKVLNG</sequence>
<accession>A0A439CUT1</accession>
<dbReference type="EMBL" id="RYZI01000383">
    <property type="protein sequence ID" value="RWA05944.1"/>
    <property type="molecule type" value="Genomic_DNA"/>
</dbReference>
<dbReference type="Proteomes" id="UP000286045">
    <property type="component" value="Unassembled WGS sequence"/>
</dbReference>
<name>A0A439CUT1_9PEZI</name>
<evidence type="ECO:0000313" key="3">
    <source>
        <dbReference type="Proteomes" id="UP000286045"/>
    </source>
</evidence>
<gene>
    <name evidence="2" type="ORF">EKO27_g9160</name>
</gene>
<dbReference type="Gene3D" id="3.20.20.190">
    <property type="entry name" value="Phosphatidylinositol (PI) phosphodiesterase"/>
    <property type="match status" value="1"/>
</dbReference>
<dbReference type="PANTHER" id="PTHR43805">
    <property type="entry name" value="GLYCEROPHOSPHORYL DIESTER PHOSPHODIESTERASE"/>
    <property type="match status" value="1"/>
</dbReference>
<feature type="domain" description="GP-PDE" evidence="1">
    <location>
        <begin position="43"/>
        <end position="282"/>
    </location>
</feature>